<dbReference type="SUPFAM" id="SSF55073">
    <property type="entry name" value="Nucleotide cyclase"/>
    <property type="match status" value="1"/>
</dbReference>
<dbReference type="Gene3D" id="3.30.70.270">
    <property type="match status" value="1"/>
</dbReference>
<keyword evidence="5" id="KW-1185">Reference proteome</keyword>
<dbReference type="CDD" id="cd01949">
    <property type="entry name" value="GGDEF"/>
    <property type="match status" value="1"/>
</dbReference>
<feature type="compositionally biased region" description="Low complexity" evidence="2">
    <location>
        <begin position="1"/>
        <end position="20"/>
    </location>
</feature>
<dbReference type="EC" id="2.7.7.65" evidence="1"/>
<accession>A0ABZ0PIC0</accession>
<feature type="region of interest" description="Disordered" evidence="2">
    <location>
        <begin position="1"/>
        <end position="30"/>
    </location>
</feature>
<feature type="domain" description="GGDEF" evidence="3">
    <location>
        <begin position="223"/>
        <end position="357"/>
    </location>
</feature>
<protein>
    <recommendedName>
        <fullName evidence="1">diguanylate cyclase</fullName>
        <ecNumber evidence="1">2.7.7.65</ecNumber>
    </recommendedName>
</protein>
<dbReference type="NCBIfam" id="TIGR00254">
    <property type="entry name" value="GGDEF"/>
    <property type="match status" value="1"/>
</dbReference>
<dbReference type="Proteomes" id="UP001305521">
    <property type="component" value="Chromosome"/>
</dbReference>
<dbReference type="GO" id="GO:0052621">
    <property type="term" value="F:diguanylate cyclase activity"/>
    <property type="evidence" value="ECO:0007669"/>
    <property type="project" value="UniProtKB-EC"/>
</dbReference>
<dbReference type="PANTHER" id="PTHR45138:SF24">
    <property type="entry name" value="DIGUANYLATE CYCLASE DGCC-RELATED"/>
    <property type="match status" value="1"/>
</dbReference>
<dbReference type="PANTHER" id="PTHR45138">
    <property type="entry name" value="REGULATORY COMPONENTS OF SENSORY TRANSDUCTION SYSTEM"/>
    <property type="match status" value="1"/>
</dbReference>
<dbReference type="InterPro" id="IPR043128">
    <property type="entry name" value="Rev_trsase/Diguanyl_cyclase"/>
</dbReference>
<gene>
    <name evidence="4" type="ORF">R9Z33_23725</name>
</gene>
<dbReference type="InterPro" id="IPR029787">
    <property type="entry name" value="Nucleotide_cyclase"/>
</dbReference>
<feature type="region of interest" description="Disordered" evidence="2">
    <location>
        <begin position="346"/>
        <end position="368"/>
    </location>
</feature>
<dbReference type="Pfam" id="PF00990">
    <property type="entry name" value="GGDEF"/>
    <property type="match status" value="1"/>
</dbReference>
<evidence type="ECO:0000313" key="4">
    <source>
        <dbReference type="EMBL" id="WPB85088.1"/>
    </source>
</evidence>
<proteinExistence type="predicted"/>
<dbReference type="PROSITE" id="PS50887">
    <property type="entry name" value="GGDEF"/>
    <property type="match status" value="1"/>
</dbReference>
<reference evidence="4 5" key="1">
    <citation type="submission" date="2023-11" db="EMBL/GenBank/DDBJ databases">
        <title>Arctic aerobic anoxygenic photoheterotroph Sediminicoccus rosea KRV36 adapts its photosynthesis to long days of polar summer.</title>
        <authorList>
            <person name="Tomasch J."/>
            <person name="Kopejtka K."/>
            <person name="Bily T."/>
            <person name="Gardiner A.T."/>
            <person name="Gardian Z."/>
            <person name="Shivaramu S."/>
            <person name="Koblizek M."/>
            <person name="Engelhardt F."/>
            <person name="Kaftan D."/>
        </authorList>
    </citation>
    <scope>NUCLEOTIDE SEQUENCE [LARGE SCALE GENOMIC DNA]</scope>
    <source>
        <strain evidence="4 5">R-30</strain>
    </source>
</reference>
<dbReference type="InterPro" id="IPR000160">
    <property type="entry name" value="GGDEF_dom"/>
</dbReference>
<name>A0ABZ0PIC0_9PROT</name>
<keyword evidence="4" id="KW-0548">Nucleotidyltransferase</keyword>
<keyword evidence="4" id="KW-0808">Transferase</keyword>
<evidence type="ECO:0000259" key="3">
    <source>
        <dbReference type="PROSITE" id="PS50887"/>
    </source>
</evidence>
<evidence type="ECO:0000313" key="5">
    <source>
        <dbReference type="Proteomes" id="UP001305521"/>
    </source>
</evidence>
<evidence type="ECO:0000256" key="2">
    <source>
        <dbReference type="SAM" id="MobiDB-lite"/>
    </source>
</evidence>
<sequence>MPSTATAPAPALAATSGTSPGRPLPAPRKDPTLLHAHAAMASMLEHGLAPSPANYLVWFSFHSDSAPGLRAEVERRLAAQPRVTQEMMEELHLQFFTADHEALSLREVASRLEVAVHEAIGLVQDTREDALRYGGTLAQASDRMGGEPESLNALLRRLAAETLEVSRRSEAAARNLAETARKTQELRHELAEARRLAGTDPLTGLANRRHFDQALREQLGERRSTALLMVDLDHFKAVNDTHGHPAGDQVLCRLADILAEAAPEGAVAARFGGEEFSLMLPCAMLREAMAVAEQIRGRIAQAAVQLPGGAQFISVTASLGVAMAQPGERPAQLIARADAALYEAKRGGRNRACSDPPSPSPKAESVWN</sequence>
<dbReference type="SMART" id="SM00267">
    <property type="entry name" value="GGDEF"/>
    <property type="match status" value="1"/>
</dbReference>
<dbReference type="InterPro" id="IPR050469">
    <property type="entry name" value="Diguanylate_Cyclase"/>
</dbReference>
<evidence type="ECO:0000256" key="1">
    <source>
        <dbReference type="ARBA" id="ARBA00012528"/>
    </source>
</evidence>
<dbReference type="RefSeq" id="WP_318649053.1">
    <property type="nucleotide sequence ID" value="NZ_CP137852.1"/>
</dbReference>
<organism evidence="4 5">
    <name type="scientific">Sediminicoccus rosea</name>
    <dbReference type="NCBI Taxonomy" id="1225128"/>
    <lineage>
        <taxon>Bacteria</taxon>
        <taxon>Pseudomonadati</taxon>
        <taxon>Pseudomonadota</taxon>
        <taxon>Alphaproteobacteria</taxon>
        <taxon>Acetobacterales</taxon>
        <taxon>Roseomonadaceae</taxon>
        <taxon>Sediminicoccus</taxon>
    </lineage>
</organism>
<dbReference type="EMBL" id="CP137852">
    <property type="protein sequence ID" value="WPB85088.1"/>
    <property type="molecule type" value="Genomic_DNA"/>
</dbReference>